<keyword evidence="5 7" id="KW-1133">Transmembrane helix</keyword>
<feature type="transmembrane region" description="Helical" evidence="7">
    <location>
        <begin position="38"/>
        <end position="59"/>
    </location>
</feature>
<evidence type="ECO:0000256" key="7">
    <source>
        <dbReference type="SAM" id="Phobius"/>
    </source>
</evidence>
<keyword evidence="3" id="KW-1003">Cell membrane</keyword>
<dbReference type="Proteomes" id="UP000215158">
    <property type="component" value="Chromosome 2"/>
</dbReference>
<feature type="transmembrane region" description="Helical" evidence="7">
    <location>
        <begin position="481"/>
        <end position="498"/>
    </location>
</feature>
<evidence type="ECO:0000256" key="6">
    <source>
        <dbReference type="ARBA" id="ARBA00023136"/>
    </source>
</evidence>
<keyword evidence="9" id="KW-1185">Reference proteome</keyword>
<keyword evidence="4 7" id="KW-0812">Transmembrane</keyword>
<feature type="transmembrane region" description="Helical" evidence="7">
    <location>
        <begin position="161"/>
        <end position="187"/>
    </location>
</feature>
<reference evidence="8 9" key="1">
    <citation type="submission" date="2017-08" db="EMBL/GenBank/DDBJ databases">
        <title>Identification and genetic characteristics of simultaneous BTEX- and naphthalene-degrading Paraburkholderia sp. BN5 isolated from petroleum-contaminated soil.</title>
        <authorList>
            <person name="Lee Y."/>
            <person name="Jeon C.O."/>
        </authorList>
    </citation>
    <scope>NUCLEOTIDE SEQUENCE [LARGE SCALE GENOMIC DNA]</scope>
    <source>
        <strain evidence="8 9">BN5</strain>
    </source>
</reference>
<dbReference type="OrthoDB" id="6538131at2"/>
<evidence type="ECO:0000256" key="2">
    <source>
        <dbReference type="ARBA" id="ARBA00022448"/>
    </source>
</evidence>
<organism evidence="8 9">
    <name type="scientific">Paraburkholderia aromaticivorans</name>
    <dbReference type="NCBI Taxonomy" id="2026199"/>
    <lineage>
        <taxon>Bacteria</taxon>
        <taxon>Pseudomonadati</taxon>
        <taxon>Pseudomonadota</taxon>
        <taxon>Betaproteobacteria</taxon>
        <taxon>Burkholderiales</taxon>
        <taxon>Burkholderiaceae</taxon>
        <taxon>Paraburkholderia</taxon>
    </lineage>
</organism>
<dbReference type="AlphaFoldDB" id="A0A248VTP3"/>
<feature type="transmembrane region" description="Helical" evidence="7">
    <location>
        <begin position="452"/>
        <end position="475"/>
    </location>
</feature>
<name>A0A248VTP3_9BURK</name>
<dbReference type="InterPro" id="IPR006726">
    <property type="entry name" value="PHBA_efflux_AaeB/fusaric-R"/>
</dbReference>
<comment type="subcellular location">
    <subcellularLocation>
        <location evidence="1">Cell membrane</location>
        <topology evidence="1">Multi-pass membrane protein</topology>
    </subcellularLocation>
</comment>
<feature type="transmembrane region" description="Helical" evidence="7">
    <location>
        <begin position="137"/>
        <end position="155"/>
    </location>
</feature>
<feature type="transmembrane region" description="Helical" evidence="7">
    <location>
        <begin position="537"/>
        <end position="562"/>
    </location>
</feature>
<dbReference type="PANTHER" id="PTHR30509:SF9">
    <property type="entry name" value="MULTIDRUG RESISTANCE PROTEIN MDTO"/>
    <property type="match status" value="1"/>
</dbReference>
<keyword evidence="2" id="KW-0813">Transport</keyword>
<keyword evidence="6 7" id="KW-0472">Membrane</keyword>
<dbReference type="PANTHER" id="PTHR30509">
    <property type="entry name" value="P-HYDROXYBENZOIC ACID EFFLUX PUMP SUBUNIT-RELATED"/>
    <property type="match status" value="1"/>
</dbReference>
<sequence>MDLRYSRSPSLSQRSEVSRWLRLARKASSHWALNDGLIWLHLFKTVAAALLALGIGMLLDLQQPRTAMTTVFVLMQPVSGMVLAKSFYRVVGTAVGTVFAILLAGLCVQDPELYLFGLTCWIGLCTAAAVRNRHFRWYGFVLAGYTAALIGVPALMQPNTIFLAALTRAAEVSIGILCSSAVSALVFPIKATTTLFRTLKRRTIEFTDFAAGVLSTALPADRFEKQFAALVDEIVGFEATRTFASYEDPDMRARAARLSRLNSDFMNACARLHALHQLLKRLRGSGAAETIAAISPFLDELSVLLVDVGRRLQKGEADMPELLERIKGFQTGLARRARETQREIERVAPRSMLDYVTAMELVHRFVGEFLSYCDIYLSLANSRKHVLDRSRVRYEPQTSPYVVGLAFVRTVVAVGAASWFWIASGWPGGSFLVTGAAITCALSSTSPVPPKFTLQIAAGAALSLLFGCVFLSHVYPNIDGFPLLCAALLLPLGLGAFLMARRSTAAYGVGFAVFFCLLAGPDNVIDYAPDVLMNNGLAILTSMLLCALAFAVIFPPQMPWLVEKIKRHLRGQVAMACTAPLAGLDGRFQSSTHDLMSQLRTLLITQSHRHRDALQWMLATLEVGHAAIDLRGELQQESGVRGRMPKPRWLASIDLAVRALPVLFDQPNVRHLRSALAAVNVAISMAQTRLEELTPHTAERYRMLRIIGCLHFVRTALLDRDAPFPRD</sequence>
<feature type="transmembrane region" description="Helical" evidence="7">
    <location>
        <begin position="113"/>
        <end position="130"/>
    </location>
</feature>
<evidence type="ECO:0000256" key="3">
    <source>
        <dbReference type="ARBA" id="ARBA00022475"/>
    </source>
</evidence>
<proteinExistence type="predicted"/>
<feature type="transmembrane region" description="Helical" evidence="7">
    <location>
        <begin position="401"/>
        <end position="422"/>
    </location>
</feature>
<feature type="transmembrane region" description="Helical" evidence="7">
    <location>
        <begin position="87"/>
        <end position="107"/>
    </location>
</feature>
<accession>A0A248VTP3</accession>
<evidence type="ECO:0000256" key="5">
    <source>
        <dbReference type="ARBA" id="ARBA00022989"/>
    </source>
</evidence>
<evidence type="ECO:0000256" key="1">
    <source>
        <dbReference type="ARBA" id="ARBA00004651"/>
    </source>
</evidence>
<dbReference type="GO" id="GO:0022857">
    <property type="term" value="F:transmembrane transporter activity"/>
    <property type="evidence" value="ECO:0007669"/>
    <property type="project" value="InterPro"/>
</dbReference>
<gene>
    <name evidence="8" type="ORF">CJU94_27490</name>
</gene>
<evidence type="ECO:0000256" key="4">
    <source>
        <dbReference type="ARBA" id="ARBA00022692"/>
    </source>
</evidence>
<feature type="transmembrane region" description="Helical" evidence="7">
    <location>
        <begin position="505"/>
        <end position="525"/>
    </location>
</feature>
<evidence type="ECO:0000313" key="8">
    <source>
        <dbReference type="EMBL" id="ASW01882.1"/>
    </source>
</evidence>
<dbReference type="EMBL" id="CP022990">
    <property type="protein sequence ID" value="ASW01882.1"/>
    <property type="molecule type" value="Genomic_DNA"/>
</dbReference>
<protein>
    <submittedName>
        <fullName evidence="8">FUSC family protein</fullName>
    </submittedName>
</protein>
<dbReference type="GO" id="GO:0005886">
    <property type="term" value="C:plasma membrane"/>
    <property type="evidence" value="ECO:0007669"/>
    <property type="project" value="UniProtKB-SubCell"/>
</dbReference>
<dbReference type="RefSeq" id="WP_095421769.1">
    <property type="nucleotide sequence ID" value="NZ_CP022990.1"/>
</dbReference>
<evidence type="ECO:0000313" key="9">
    <source>
        <dbReference type="Proteomes" id="UP000215158"/>
    </source>
</evidence>
<dbReference type="KEGG" id="parb:CJU94_27490"/>
<dbReference type="Pfam" id="PF04632">
    <property type="entry name" value="FUSC"/>
    <property type="match status" value="1"/>
</dbReference>